<dbReference type="Pfam" id="PF14518">
    <property type="entry name" value="Haem_oxygenas_2"/>
    <property type="match status" value="1"/>
</dbReference>
<keyword evidence="2" id="KW-1185">Reference proteome</keyword>
<dbReference type="Proteomes" id="UP001209682">
    <property type="component" value="Unassembled WGS sequence"/>
</dbReference>
<accession>A0ABT3NMI8</accession>
<sequence>MPTAVKERFLNLITKDHQKYFEITQFFLDSSISRSAKELKSFHFLENEIKHLDVTTSEFPSELEQQVDWINKQNKDQCLNYKEYIERRGNGGTREFFSTTAKAYEFLYKIAPTKRVDGAWLYSFTQYWNDPAFRDFIQIYLEELGLGQEKGNHVKLFDNLLLSLGLHQFSLNLPDEYYHQSAIQLALAYAPSDFIPEIAGFNLGYEQLPLHLLITNYELKELGIDSKYFNLHITIDNFENGHAQLAANALKKLSAQYKDQDEFIRKVKLGFLLNNRGMSSVQIIKSLNTEHVVMEIFRKKALVGRYMHSNQCLFNKKSTNEWLSEDDQVEEFIFELIKVGWIKLDQEPENSRFWKLINDKDGKMFGVFSVAEKAFIYDWIAGIKAMQHKNSVNAELIENFLELSSFSYLATQELAQLKQQIQGSGSTAYKVSRLMLYLAPHSHHQEIGLWSTQRIVEYLFPFLSERNSTYQN</sequence>
<organism evidence="1 2">
    <name type="scientific">Acinetobacter entericus</name>
    <dbReference type="NCBI Taxonomy" id="2989714"/>
    <lineage>
        <taxon>Bacteria</taxon>
        <taxon>Pseudomonadati</taxon>
        <taxon>Pseudomonadota</taxon>
        <taxon>Gammaproteobacteria</taxon>
        <taxon>Moraxellales</taxon>
        <taxon>Moraxellaceae</taxon>
        <taxon>Acinetobacter</taxon>
    </lineage>
</organism>
<protein>
    <submittedName>
        <fullName evidence="1">Iron-containing redox enzyme family protein</fullName>
    </submittedName>
</protein>
<name>A0ABT3NMI8_9GAMM</name>
<proteinExistence type="predicted"/>
<dbReference type="EMBL" id="JAPEQW010000030">
    <property type="protein sequence ID" value="MCW8040780.1"/>
    <property type="molecule type" value="Genomic_DNA"/>
</dbReference>
<dbReference type="SMART" id="SM01236">
    <property type="entry name" value="Haem_oxygenase_2"/>
    <property type="match status" value="1"/>
</dbReference>
<dbReference type="Gene3D" id="1.20.910.10">
    <property type="entry name" value="Heme oxygenase-like"/>
    <property type="match status" value="1"/>
</dbReference>
<reference evidence="1 2" key="1">
    <citation type="submission" date="2022-11" db="EMBL/GenBank/DDBJ databases">
        <title>Acinetobacter entericus sp. nov., isolated from the gut of the plastic-eating larvae of the Coleoptera insect Zophobas atratus.</title>
        <authorList>
            <person name="Dong X."/>
            <person name="Yang Y."/>
        </authorList>
    </citation>
    <scope>NUCLEOTIDE SEQUENCE [LARGE SCALE GENOMIC DNA]</scope>
    <source>
        <strain evidence="1 2">BIT-DXN8</strain>
    </source>
</reference>
<dbReference type="InterPro" id="IPR016084">
    <property type="entry name" value="Haem_Oase-like_multi-hlx"/>
</dbReference>
<evidence type="ECO:0000313" key="2">
    <source>
        <dbReference type="Proteomes" id="UP001209682"/>
    </source>
</evidence>
<dbReference type="RefSeq" id="WP_131276450.1">
    <property type="nucleotide sequence ID" value="NZ_JAPEQW010000030.1"/>
</dbReference>
<gene>
    <name evidence="1" type="ORF">OKC24_16715</name>
</gene>
<evidence type="ECO:0000313" key="1">
    <source>
        <dbReference type="EMBL" id="MCW8040780.1"/>
    </source>
</evidence>
<comment type="caution">
    <text evidence="1">The sequence shown here is derived from an EMBL/GenBank/DDBJ whole genome shotgun (WGS) entry which is preliminary data.</text>
</comment>